<proteinExistence type="predicted"/>
<name>A0ACC5ZY58_9RHOB</name>
<evidence type="ECO:0000313" key="2">
    <source>
        <dbReference type="Proteomes" id="UP001203036"/>
    </source>
</evidence>
<organism evidence="1 2">
    <name type="scientific">Lutimaribacter degradans</name>
    <dbReference type="NCBI Taxonomy" id="2945989"/>
    <lineage>
        <taxon>Bacteria</taxon>
        <taxon>Pseudomonadati</taxon>
        <taxon>Pseudomonadota</taxon>
        <taxon>Alphaproteobacteria</taxon>
        <taxon>Rhodobacterales</taxon>
        <taxon>Roseobacteraceae</taxon>
        <taxon>Lutimaribacter</taxon>
    </lineage>
</organism>
<protein>
    <submittedName>
        <fullName evidence="1">Uncharacterized protein</fullName>
    </submittedName>
</protein>
<evidence type="ECO:0000313" key="1">
    <source>
        <dbReference type="EMBL" id="MCM2563237.1"/>
    </source>
</evidence>
<dbReference type="EMBL" id="JAMQGO010000010">
    <property type="protein sequence ID" value="MCM2563237.1"/>
    <property type="molecule type" value="Genomic_DNA"/>
</dbReference>
<sequence>MILRVAFVVLAVAAIAGTTYVSFYGMGRESTDTQRSVRVGSGGNVMSGGRVK</sequence>
<accession>A0ACC5ZY58</accession>
<reference evidence="1" key="1">
    <citation type="submission" date="2022-06" db="EMBL/GenBank/DDBJ databases">
        <title>Lutimaribacter sp. EGI FJ00013, a novel bacterium isolated from a salt lake sediment enrichment.</title>
        <authorList>
            <person name="Gao L."/>
            <person name="Fang B.-Z."/>
            <person name="Li W.-J."/>
        </authorList>
    </citation>
    <scope>NUCLEOTIDE SEQUENCE</scope>
    <source>
        <strain evidence="1">EGI FJ00013</strain>
    </source>
</reference>
<dbReference type="Proteomes" id="UP001203036">
    <property type="component" value="Unassembled WGS sequence"/>
</dbReference>
<gene>
    <name evidence="1" type="ORF">M8744_13855</name>
</gene>
<keyword evidence="2" id="KW-1185">Reference proteome</keyword>
<comment type="caution">
    <text evidence="1">The sequence shown here is derived from an EMBL/GenBank/DDBJ whole genome shotgun (WGS) entry which is preliminary data.</text>
</comment>